<dbReference type="InterPro" id="IPR006059">
    <property type="entry name" value="SBP"/>
</dbReference>
<dbReference type="EMBL" id="JAFBFI010000003">
    <property type="protein sequence ID" value="MBM7691740.1"/>
    <property type="molecule type" value="Genomic_DNA"/>
</dbReference>
<dbReference type="SUPFAM" id="SSF53850">
    <property type="entry name" value="Periplasmic binding protein-like II"/>
    <property type="match status" value="1"/>
</dbReference>
<name>A0ABS2QFC6_9BACI</name>
<evidence type="ECO:0000313" key="2">
    <source>
        <dbReference type="EMBL" id="MBM7691740.1"/>
    </source>
</evidence>
<accession>A0ABS2QFC6</accession>
<evidence type="ECO:0000256" key="1">
    <source>
        <dbReference type="SAM" id="SignalP"/>
    </source>
</evidence>
<dbReference type="Proteomes" id="UP000823486">
    <property type="component" value="Unassembled WGS sequence"/>
</dbReference>
<feature type="signal peptide" evidence="1">
    <location>
        <begin position="1"/>
        <end position="22"/>
    </location>
</feature>
<organism evidence="2 3">
    <name type="scientific">Peribacillus deserti</name>
    <dbReference type="NCBI Taxonomy" id="673318"/>
    <lineage>
        <taxon>Bacteria</taxon>
        <taxon>Bacillati</taxon>
        <taxon>Bacillota</taxon>
        <taxon>Bacilli</taxon>
        <taxon>Bacillales</taxon>
        <taxon>Bacillaceae</taxon>
        <taxon>Peribacillus</taxon>
    </lineage>
</organism>
<gene>
    <name evidence="2" type="ORF">JOC77_001147</name>
</gene>
<dbReference type="PANTHER" id="PTHR43649">
    <property type="entry name" value="ARABINOSE-BINDING PROTEIN-RELATED"/>
    <property type="match status" value="1"/>
</dbReference>
<dbReference type="PANTHER" id="PTHR43649:SF12">
    <property type="entry name" value="DIACETYLCHITOBIOSE BINDING PROTEIN DASA"/>
    <property type="match status" value="1"/>
</dbReference>
<dbReference type="InterPro" id="IPR050490">
    <property type="entry name" value="Bact_solute-bd_prot1"/>
</dbReference>
<dbReference type="Gene3D" id="3.40.190.10">
    <property type="entry name" value="Periplasmic binding protein-like II"/>
    <property type="match status" value="2"/>
</dbReference>
<keyword evidence="1" id="KW-0732">Signal</keyword>
<keyword evidence="3" id="KW-1185">Reference proteome</keyword>
<proteinExistence type="predicted"/>
<comment type="caution">
    <text evidence="2">The sequence shown here is derived from an EMBL/GenBank/DDBJ whole genome shotgun (WGS) entry which is preliminary data.</text>
</comment>
<dbReference type="PROSITE" id="PS51257">
    <property type="entry name" value="PROKAR_LIPOPROTEIN"/>
    <property type="match status" value="1"/>
</dbReference>
<sequence length="440" mass="48670">MMKTKKLKLSLVVMLVLSLLLAACSGDKTTGDNAKGKGDKIKLSIWHNYAGDDLRAKAVRKQIDQFEKEHPEVELDKQAIPVDGYRQRLKTVAAANEMPDVFYSYSGSFTEEFYKGNLIQPVSDLWEKKPDWAEKFLPGSKEIFTYDNEVYSAPVGMSATSFLYYNRDLFEKYNVKVPTTWDELMEAIKVFNKNKITPIALGNKATWPAQSSVFGVIADHVTGTEWFMKAIKSDGATFNDPQFIEALNYFKDLVDAKAFQEGANSIDNTQAEQYFVKGNAAMMINGSWAITNLAASSNKEELDKIEVTVVPSIEGGKGKPNTMTGGPGGGFLMSSKVKDKKRELALELMYAISGPEAQKAIAESESLVMYDVDIDESKVSSLYNKAYELVKTVNFAPVYDLYLSSAGGEAINQGLQELMLGGKPKEVAKKLQDAQSKAVK</sequence>
<feature type="chain" id="PRO_5045638085" evidence="1">
    <location>
        <begin position="23"/>
        <end position="440"/>
    </location>
</feature>
<reference evidence="2 3" key="1">
    <citation type="submission" date="2021-01" db="EMBL/GenBank/DDBJ databases">
        <title>Genomic Encyclopedia of Type Strains, Phase IV (KMG-IV): sequencing the most valuable type-strain genomes for metagenomic binning, comparative biology and taxonomic classification.</title>
        <authorList>
            <person name="Goeker M."/>
        </authorList>
    </citation>
    <scope>NUCLEOTIDE SEQUENCE [LARGE SCALE GENOMIC DNA]</scope>
    <source>
        <strain evidence="2 3">DSM 105482</strain>
    </source>
</reference>
<dbReference type="Pfam" id="PF01547">
    <property type="entry name" value="SBP_bac_1"/>
    <property type="match status" value="1"/>
</dbReference>
<evidence type="ECO:0000313" key="3">
    <source>
        <dbReference type="Proteomes" id="UP000823486"/>
    </source>
</evidence>
<protein>
    <submittedName>
        <fullName evidence="2">Raffinose/stachyose/melibiose transport system substrate-binding protein</fullName>
    </submittedName>
</protein>